<dbReference type="Proteomes" id="UP000243588">
    <property type="component" value="Unassembled WGS sequence"/>
</dbReference>
<dbReference type="AlphaFoldDB" id="A0A1G8DBX3"/>
<reference evidence="2" key="1">
    <citation type="submission" date="2016-10" db="EMBL/GenBank/DDBJ databases">
        <authorList>
            <person name="Varghese N."/>
            <person name="Submissions S."/>
        </authorList>
    </citation>
    <scope>NUCLEOTIDE SEQUENCE [LARGE SCALE GENOMIC DNA]</scope>
    <source>
        <strain evidence="2">DSM 23313</strain>
    </source>
</reference>
<evidence type="ECO:0008006" key="3">
    <source>
        <dbReference type="Google" id="ProtNLM"/>
    </source>
</evidence>
<dbReference type="EMBL" id="FNDQ01000006">
    <property type="protein sequence ID" value="SDH55206.1"/>
    <property type="molecule type" value="Genomic_DNA"/>
</dbReference>
<accession>A0A1G8DBX3</accession>
<evidence type="ECO:0000313" key="1">
    <source>
        <dbReference type="EMBL" id="SDH55206.1"/>
    </source>
</evidence>
<evidence type="ECO:0000313" key="2">
    <source>
        <dbReference type="Proteomes" id="UP000243588"/>
    </source>
</evidence>
<name>A0A1G8DBX3_9FLAO</name>
<dbReference type="RefSeq" id="WP_090407052.1">
    <property type="nucleotide sequence ID" value="NZ_FNDQ01000006.1"/>
</dbReference>
<sequence length="198" mass="23289">MTEREAFLKASYHKIKEAFQRVDSEERQDVYALSFWFYNEDDDARYPIINVSFNTTSHFKEQVDFASSEAEAKWNYAYWLQDELLEIGGSEDESLRRWLSSTPYYFSDEDDEAAADDDLLFDQLLVKGKHLETVFIEGIKELVLSLHNDGVIKTFFGRKIPVILHELEYYDKPISWTKEVNESYLIEEFITVYNNGGL</sequence>
<organism evidence="1 2">
    <name type="scientific">Myroides phaeus</name>
    <dbReference type="NCBI Taxonomy" id="702745"/>
    <lineage>
        <taxon>Bacteria</taxon>
        <taxon>Pseudomonadati</taxon>
        <taxon>Bacteroidota</taxon>
        <taxon>Flavobacteriia</taxon>
        <taxon>Flavobacteriales</taxon>
        <taxon>Flavobacteriaceae</taxon>
        <taxon>Myroides</taxon>
    </lineage>
</organism>
<gene>
    <name evidence="1" type="ORF">SAMN05421818_106103</name>
</gene>
<dbReference type="STRING" id="702745.SAMN05421818_106103"/>
<proteinExistence type="predicted"/>
<keyword evidence="2" id="KW-1185">Reference proteome</keyword>
<protein>
    <recommendedName>
        <fullName evidence="3">DUF4303 domain-containing protein</fullName>
    </recommendedName>
</protein>